<comment type="caution">
    <text evidence="6">The sequence shown here is derived from an EMBL/GenBank/DDBJ whole genome shotgun (WGS) entry which is preliminary data.</text>
</comment>
<dbReference type="GO" id="GO:0005829">
    <property type="term" value="C:cytosol"/>
    <property type="evidence" value="ECO:0007669"/>
    <property type="project" value="TreeGrafter"/>
</dbReference>
<dbReference type="GO" id="GO:0016301">
    <property type="term" value="F:kinase activity"/>
    <property type="evidence" value="ECO:0007669"/>
    <property type="project" value="UniProtKB-KW"/>
</dbReference>
<dbReference type="InterPro" id="IPR002139">
    <property type="entry name" value="Ribo/fructo_kinase"/>
</dbReference>
<dbReference type="Pfam" id="PF00294">
    <property type="entry name" value="PfkB"/>
    <property type="match status" value="1"/>
</dbReference>
<evidence type="ECO:0000256" key="1">
    <source>
        <dbReference type="ARBA" id="ARBA00010688"/>
    </source>
</evidence>
<dbReference type="GO" id="GO:0006796">
    <property type="term" value="P:phosphate-containing compound metabolic process"/>
    <property type="evidence" value="ECO:0007669"/>
    <property type="project" value="UniProtKB-ARBA"/>
</dbReference>
<dbReference type="RefSeq" id="WP_188516862.1">
    <property type="nucleotide sequence ID" value="NZ_BMES01000001.1"/>
</dbReference>
<dbReference type="SUPFAM" id="SSF53613">
    <property type="entry name" value="Ribokinase-like"/>
    <property type="match status" value="1"/>
</dbReference>
<reference evidence="6" key="1">
    <citation type="journal article" date="2014" name="Int. J. Syst. Evol. Microbiol.">
        <title>Complete genome sequence of Corynebacterium casei LMG S-19264T (=DSM 44701T), isolated from a smear-ripened cheese.</title>
        <authorList>
            <consortium name="US DOE Joint Genome Institute (JGI-PGF)"/>
            <person name="Walter F."/>
            <person name="Albersmeier A."/>
            <person name="Kalinowski J."/>
            <person name="Ruckert C."/>
        </authorList>
    </citation>
    <scope>NUCLEOTIDE SEQUENCE</scope>
    <source>
        <strain evidence="6">CGMCC 1.12214</strain>
    </source>
</reference>
<dbReference type="PANTHER" id="PTHR10584:SF157">
    <property type="entry name" value="SULFOFRUCTOSE KINASE"/>
    <property type="match status" value="1"/>
</dbReference>
<evidence type="ECO:0000256" key="2">
    <source>
        <dbReference type="ARBA" id="ARBA00022679"/>
    </source>
</evidence>
<keyword evidence="3 4" id="KW-0418">Kinase</keyword>
<dbReference type="InterPro" id="IPR011611">
    <property type="entry name" value="PfkB_dom"/>
</dbReference>
<accession>A0A917MH35</accession>
<dbReference type="PANTHER" id="PTHR10584">
    <property type="entry name" value="SUGAR KINASE"/>
    <property type="match status" value="1"/>
</dbReference>
<organism evidence="6 7">
    <name type="scientific">Alsobacter metallidurans</name>
    <dbReference type="NCBI Taxonomy" id="340221"/>
    <lineage>
        <taxon>Bacteria</taxon>
        <taxon>Pseudomonadati</taxon>
        <taxon>Pseudomonadota</taxon>
        <taxon>Alphaproteobacteria</taxon>
        <taxon>Hyphomicrobiales</taxon>
        <taxon>Alsobacteraceae</taxon>
        <taxon>Alsobacter</taxon>
    </lineage>
</organism>
<evidence type="ECO:0000256" key="4">
    <source>
        <dbReference type="RuleBase" id="RU003704"/>
    </source>
</evidence>
<dbReference type="EMBL" id="BMES01000001">
    <property type="protein sequence ID" value="GGH14072.1"/>
    <property type="molecule type" value="Genomic_DNA"/>
</dbReference>
<proteinExistence type="inferred from homology"/>
<dbReference type="InterPro" id="IPR029056">
    <property type="entry name" value="Ribokinase-like"/>
</dbReference>
<reference evidence="6" key="2">
    <citation type="submission" date="2020-09" db="EMBL/GenBank/DDBJ databases">
        <authorList>
            <person name="Sun Q."/>
            <person name="Zhou Y."/>
        </authorList>
    </citation>
    <scope>NUCLEOTIDE SEQUENCE</scope>
    <source>
        <strain evidence="6">CGMCC 1.12214</strain>
    </source>
</reference>
<dbReference type="PROSITE" id="PS00584">
    <property type="entry name" value="PFKB_KINASES_2"/>
    <property type="match status" value="1"/>
</dbReference>
<comment type="similarity">
    <text evidence="1 4">Belongs to the carbohydrate kinase PfkB family.</text>
</comment>
<keyword evidence="2 4" id="KW-0808">Transferase</keyword>
<dbReference type="PRINTS" id="PR00990">
    <property type="entry name" value="RIBOKINASE"/>
</dbReference>
<dbReference type="Gene3D" id="3.40.1190.20">
    <property type="match status" value="1"/>
</dbReference>
<dbReference type="Proteomes" id="UP000603912">
    <property type="component" value="Unassembled WGS sequence"/>
</dbReference>
<evidence type="ECO:0000313" key="7">
    <source>
        <dbReference type="Proteomes" id="UP000603912"/>
    </source>
</evidence>
<name>A0A917MH35_9HYPH</name>
<evidence type="ECO:0000256" key="3">
    <source>
        <dbReference type="ARBA" id="ARBA00022777"/>
    </source>
</evidence>
<protein>
    <submittedName>
        <fullName evidence="6">Ribokinase</fullName>
    </submittedName>
</protein>
<dbReference type="AlphaFoldDB" id="A0A917MH35"/>
<evidence type="ECO:0000313" key="6">
    <source>
        <dbReference type="EMBL" id="GGH14072.1"/>
    </source>
</evidence>
<feature type="domain" description="Carbohydrate kinase PfkB" evidence="5">
    <location>
        <begin position="2"/>
        <end position="285"/>
    </location>
</feature>
<sequence>MAGVLCVGFAAQDYVFAVDRIPTSPEKHRAHGLAVVGGGIAANASVAVARLGGTAMLAARLGDDAVGDEIIRTVEREGVDCSAVFRGAGMRSPLSSVIVDAAGERLVLSYEDPRMPEATGVIPDQLPAGISAVMCDTRWEAGSAKAFAAARASGGVGVLDGDRAPRSRGLVESATHVAFAAQALRELTGCEDLAVGLVQVGAGAANWLAVTDGPRGVLFLEAGEVRHAPAFPIQAADTLGAGDVFHGALALALAEGRPEADAVRFASAAAAIKCTRFGGRDGAPSRAEVDAFLRKTE</sequence>
<gene>
    <name evidence="6" type="primary">yihV</name>
    <name evidence="6" type="ORF">GCM10007036_13110</name>
</gene>
<keyword evidence="7" id="KW-1185">Reference proteome</keyword>
<evidence type="ECO:0000259" key="5">
    <source>
        <dbReference type="Pfam" id="PF00294"/>
    </source>
</evidence>
<dbReference type="InterPro" id="IPR002173">
    <property type="entry name" value="Carboh/pur_kinase_PfkB_CS"/>
</dbReference>